<evidence type="ECO:0000256" key="1">
    <source>
        <dbReference type="ARBA" id="ARBA00004267"/>
    </source>
</evidence>
<dbReference type="STRING" id="225359.A0A2S4PRH5"/>
<feature type="coiled-coil region" evidence="6">
    <location>
        <begin position="242"/>
        <end position="449"/>
    </location>
</feature>
<gene>
    <name evidence="10" type="ORF">EPUL_002634</name>
</gene>
<dbReference type="Pfam" id="PF10495">
    <property type="entry name" value="PACT_coil_coil"/>
    <property type="match status" value="1"/>
</dbReference>
<keyword evidence="5" id="KW-0206">Cytoskeleton</keyword>
<keyword evidence="11" id="KW-1185">Reference proteome</keyword>
<evidence type="ECO:0000256" key="4">
    <source>
        <dbReference type="ARBA" id="ARBA00023054"/>
    </source>
</evidence>
<comment type="caution">
    <text evidence="10">The sequence shown here is derived from an EMBL/GenBank/DDBJ whole genome shotgun (WGS) entry which is preliminary data.</text>
</comment>
<reference evidence="10 11" key="1">
    <citation type="submission" date="2017-10" db="EMBL/GenBank/DDBJ databases">
        <title>Development of genomic resources for the powdery mildew, Erysiphe pulchra.</title>
        <authorList>
            <person name="Wadl P.A."/>
            <person name="Mack B.M."/>
            <person name="Moore G."/>
            <person name="Beltz S.B."/>
        </authorList>
    </citation>
    <scope>NUCLEOTIDE SEQUENCE [LARGE SCALE GENOMIC DNA]</scope>
    <source>
        <strain evidence="10">Cflorida</strain>
    </source>
</reference>
<dbReference type="GO" id="GO:0005737">
    <property type="term" value="C:cytoplasm"/>
    <property type="evidence" value="ECO:0007669"/>
    <property type="project" value="UniProtKB-ARBA"/>
</dbReference>
<evidence type="ECO:0008006" key="12">
    <source>
        <dbReference type="Google" id="ProtNLM"/>
    </source>
</evidence>
<evidence type="ECO:0000256" key="5">
    <source>
        <dbReference type="ARBA" id="ARBA00023212"/>
    </source>
</evidence>
<dbReference type="EMBL" id="PEDP01000934">
    <property type="protein sequence ID" value="POS84614.1"/>
    <property type="molecule type" value="Genomic_DNA"/>
</dbReference>
<organism evidence="10 11">
    <name type="scientific">Erysiphe pulchra</name>
    <dbReference type="NCBI Taxonomy" id="225359"/>
    <lineage>
        <taxon>Eukaryota</taxon>
        <taxon>Fungi</taxon>
        <taxon>Dikarya</taxon>
        <taxon>Ascomycota</taxon>
        <taxon>Pezizomycotina</taxon>
        <taxon>Leotiomycetes</taxon>
        <taxon>Erysiphales</taxon>
        <taxon>Erysiphaceae</taxon>
        <taxon>Erysiphe</taxon>
    </lineage>
</organism>
<dbReference type="InterPro" id="IPR012943">
    <property type="entry name" value="Cnn_1N"/>
</dbReference>
<evidence type="ECO:0000256" key="6">
    <source>
        <dbReference type="SAM" id="Coils"/>
    </source>
</evidence>
<sequence>MVHAGIRGLDTPQTNLGDATYISGRHTEFDLSDEQSFHAPLNGNNIVDVKLQNTRRRRSNNSRTPSTRPALTDRRNLPGLGGGEFTPLLKNATRNSALRNETHTPAFLKQIGLNSIHENSSPLPTSNLTESASRNYDYPISTPATKLNVSSNVSTPTLPKPSKSAKSHILHDGAQLSLREQEEVIDRIEKENFALKLKIFFLEDALHKAGPEYNEAALKENTELKVDKFTLQKELGRFRKTLHVAERDVELYRQQLIELQEKYKQNNVDESVRIEINELRQMLEDKDNEITGMKNKSDQIDNLQDRIHYLEADLRRKEQSLDDRDEIIEDLRQEALQRENKLRKVEMNVNEANFKIDKLEEKAYAFDELEKSKETIQMMESKIKEMTKEIQQTKNEQQHALKRREQAEADLQRLQEDIANKSFNAKGLNRQIEEKARCAQNEIGTLRDKYSSIHEKYLEKVNETHELQATIDDLKLKSQIKEQSSKERIELVIKEKEKATQERDSISIKYESSLKDFHELLGKKNLLEVENDNLGKETSSLQRDLEISRRKIKELEENLEHERSSLIQNKQDIKDRHRDEINALHDKIEDIQAQLERKERMNRNEFEKWANEKRILQAQKDMIEEKAVGLQHSINRLQEAEGTMSSKEAKLQQALQIEIDRHHEQDTILNQQINELNEDIASRQQDIAELQRQLTVVKEELRLSHREQKQLEEKVEALEDEVEVLQTNLDEETELYNKNIKNMNEENGKLRLQIIDLKSDLTKAQLTASNVQTETDEYRTNDENSREKLVSQLKNIEERLDRCRSEKNDLRDQLDKVKIEVCSLQASKTDLETENYEIKDQLNTLQEQKEMPRCDQEKINLRSSKQKLEHEVRCLQEENRVVTEERDAAENQLEIEIIKLNDTEARLNNEMKDLRKKIKGSTEKRELSIAKNKIIRLEARINELENNFNGSDCTDDEDRKEISLIYRSLKESREKETEYLQREADQKDVIRGLKLKINELERVVHNTEISRLQENSPQSSPSIENSSLKQELVELRSQLVSGYKNMKELRNQLKEAERNAQRKVNATNLDLEKRVEAWEAEKHILGRSLDQVQLDKEELQSKNSIAEATITRLRGKIERLEKALQAERLNSGENRTMALERKDLHDMLRKSQSQVDELDLIVQERDQSISNLTALENELRVQLNALREERSQLRNKISSYQVQIEQVQNEFGHAKSQWEIDRKNLTRRVRFANLSLSLNESNNKNNTSNNNSKNNNSNNEKNENYDNINSNECSFTCLEKQQQNLPPKLLKMKSEFDERERYHIKEMRGVNLQLEWLRAKCQREENFRAEAAFAKRFMGLQISLFEACNKADIQLLEQCGIKRPPPRPKKSISIKRVGIVLRALARMKRGAERWAETRKIDDKIRGQLAKQRNLLLHDLALKSSKEFSNTETNANTATTSNIKKKISKGVIV</sequence>
<feature type="compositionally biased region" description="Polar residues" evidence="7">
    <location>
        <begin position="147"/>
        <end position="157"/>
    </location>
</feature>
<feature type="region of interest" description="Disordered" evidence="7">
    <location>
        <begin position="1237"/>
        <end position="1265"/>
    </location>
</feature>
<evidence type="ECO:0000259" key="9">
    <source>
        <dbReference type="Pfam" id="PF10495"/>
    </source>
</evidence>
<comment type="subcellular location">
    <subcellularLocation>
        <location evidence="1">Cytoplasm</location>
        <location evidence="1">Cytoskeleton</location>
        <location evidence="1">Microtubule organizing center</location>
    </subcellularLocation>
</comment>
<feature type="domain" description="Centrosomin N-terminal motif 1" evidence="8">
    <location>
        <begin position="177"/>
        <end position="250"/>
    </location>
</feature>
<dbReference type="Proteomes" id="UP000237438">
    <property type="component" value="Unassembled WGS sequence"/>
</dbReference>
<evidence type="ECO:0000256" key="3">
    <source>
        <dbReference type="ARBA" id="ARBA00022553"/>
    </source>
</evidence>
<feature type="region of interest" description="Disordered" evidence="7">
    <location>
        <begin position="52"/>
        <end position="88"/>
    </location>
</feature>
<feature type="coiled-coil region" evidence="6">
    <location>
        <begin position="538"/>
        <end position="947"/>
    </location>
</feature>
<feature type="coiled-coil region" evidence="6">
    <location>
        <begin position="990"/>
        <end position="1130"/>
    </location>
</feature>
<dbReference type="Pfam" id="PF07989">
    <property type="entry name" value="Cnn_1N"/>
    <property type="match status" value="1"/>
</dbReference>
<evidence type="ECO:0000256" key="2">
    <source>
        <dbReference type="ARBA" id="ARBA00022490"/>
    </source>
</evidence>
<evidence type="ECO:0000256" key="7">
    <source>
        <dbReference type="SAM" id="MobiDB-lite"/>
    </source>
</evidence>
<protein>
    <recommendedName>
        <fullName evidence="12">Centrosomin N-terminal motif 1 domain-containing protein</fullName>
    </recommendedName>
</protein>
<dbReference type="OrthoDB" id="10255000at2759"/>
<keyword evidence="4 6" id="KW-0175">Coiled coil</keyword>
<evidence type="ECO:0000313" key="10">
    <source>
        <dbReference type="EMBL" id="POS84614.1"/>
    </source>
</evidence>
<evidence type="ECO:0000313" key="11">
    <source>
        <dbReference type="Proteomes" id="UP000237438"/>
    </source>
</evidence>
<feature type="coiled-coil region" evidence="6">
    <location>
        <begin position="171"/>
        <end position="198"/>
    </location>
</feature>
<dbReference type="InterPro" id="IPR019528">
    <property type="entry name" value="PACT_domain"/>
</dbReference>
<feature type="region of interest" description="Disordered" evidence="7">
    <location>
        <begin position="147"/>
        <end position="168"/>
    </location>
</feature>
<evidence type="ECO:0000259" key="8">
    <source>
        <dbReference type="Pfam" id="PF07989"/>
    </source>
</evidence>
<feature type="coiled-coil region" evidence="6">
    <location>
        <begin position="1169"/>
        <end position="1210"/>
    </location>
</feature>
<feature type="domain" description="Pericentrin/AKAP-450 centrosomal targeting" evidence="9">
    <location>
        <begin position="1320"/>
        <end position="1394"/>
    </location>
</feature>
<keyword evidence="3" id="KW-0597">Phosphoprotein</keyword>
<proteinExistence type="predicted"/>
<dbReference type="Gene3D" id="1.10.287.1490">
    <property type="match status" value="2"/>
</dbReference>
<name>A0A2S4PRH5_9PEZI</name>
<accession>A0A2S4PRH5</accession>
<keyword evidence="2" id="KW-0963">Cytoplasm</keyword>
<dbReference type="GO" id="GO:0005815">
    <property type="term" value="C:microtubule organizing center"/>
    <property type="evidence" value="ECO:0007669"/>
    <property type="project" value="UniProtKB-SubCell"/>
</dbReference>